<dbReference type="GO" id="GO:0004364">
    <property type="term" value="F:glutathione transferase activity"/>
    <property type="evidence" value="ECO:0007669"/>
    <property type="project" value="UniProtKB-EC"/>
</dbReference>
<evidence type="ECO:0000313" key="3">
    <source>
        <dbReference type="EMBL" id="MBB5092006.1"/>
    </source>
</evidence>
<dbReference type="PANTHER" id="PTHR44051:SF21">
    <property type="entry name" value="GLUTATHIONE S-TRANSFERASE FAMILY PROTEIN"/>
    <property type="match status" value="1"/>
</dbReference>
<comment type="caution">
    <text evidence="3">The sequence shown here is derived from an EMBL/GenBank/DDBJ whole genome shotgun (WGS) entry which is preliminary data.</text>
</comment>
<evidence type="ECO:0000259" key="1">
    <source>
        <dbReference type="PROSITE" id="PS50404"/>
    </source>
</evidence>
<accession>A0A7W8AMJ7</accession>
<dbReference type="Proteomes" id="UP000531231">
    <property type="component" value="Unassembled WGS sequence"/>
</dbReference>
<keyword evidence="3" id="KW-0808">Transferase</keyword>
<dbReference type="Pfam" id="PF13409">
    <property type="entry name" value="GST_N_2"/>
    <property type="match status" value="1"/>
</dbReference>
<evidence type="ECO:0000259" key="2">
    <source>
        <dbReference type="PROSITE" id="PS50405"/>
    </source>
</evidence>
<dbReference type="RefSeq" id="WP_151159806.1">
    <property type="nucleotide sequence ID" value="NZ_JACHIL010000004.1"/>
</dbReference>
<dbReference type="Gene3D" id="1.20.1050.10">
    <property type="match status" value="1"/>
</dbReference>
<dbReference type="InterPro" id="IPR010987">
    <property type="entry name" value="Glutathione-S-Trfase_C-like"/>
</dbReference>
<protein>
    <submittedName>
        <fullName evidence="3">Glutathione S-transferase</fullName>
        <ecNumber evidence="3">2.5.1.18</ecNumber>
    </submittedName>
</protein>
<dbReference type="SUPFAM" id="SSF47616">
    <property type="entry name" value="GST C-terminal domain-like"/>
    <property type="match status" value="1"/>
</dbReference>
<feature type="domain" description="GST N-terminal" evidence="1">
    <location>
        <begin position="1"/>
        <end position="81"/>
    </location>
</feature>
<dbReference type="InterPro" id="IPR040079">
    <property type="entry name" value="Glutathione_S-Trfase"/>
</dbReference>
<evidence type="ECO:0000313" key="4">
    <source>
        <dbReference type="Proteomes" id="UP000531231"/>
    </source>
</evidence>
<dbReference type="AlphaFoldDB" id="A0A7W8AMJ7"/>
<feature type="domain" description="GST C-terminal" evidence="2">
    <location>
        <begin position="85"/>
        <end position="201"/>
    </location>
</feature>
<organism evidence="3 4">
    <name type="scientific">Pseudochrobactrum saccharolyticum</name>
    <dbReference type="NCBI Taxonomy" id="354352"/>
    <lineage>
        <taxon>Bacteria</taxon>
        <taxon>Pseudomonadati</taxon>
        <taxon>Pseudomonadota</taxon>
        <taxon>Alphaproteobacteria</taxon>
        <taxon>Hyphomicrobiales</taxon>
        <taxon>Brucellaceae</taxon>
        <taxon>Pseudochrobactrum</taxon>
    </lineage>
</organism>
<dbReference type="InterPro" id="IPR036282">
    <property type="entry name" value="Glutathione-S-Trfase_C_sf"/>
</dbReference>
<dbReference type="InterPro" id="IPR004045">
    <property type="entry name" value="Glutathione_S-Trfase_N"/>
</dbReference>
<name>A0A7W8AMJ7_9HYPH</name>
<dbReference type="EC" id="2.5.1.18" evidence="3"/>
<dbReference type="CDD" id="cd03046">
    <property type="entry name" value="GST_N_GTT1_like"/>
    <property type="match status" value="1"/>
</dbReference>
<proteinExistence type="predicted"/>
<dbReference type="PANTHER" id="PTHR44051">
    <property type="entry name" value="GLUTATHIONE S-TRANSFERASE-RELATED"/>
    <property type="match status" value="1"/>
</dbReference>
<sequence length="206" mass="22883">MSDPILYTNPMSRGRIARWMLEETGSHYTTQIVPFGPVMKDAEYRSINPMGKVPALQHNDHIITETAAIIAYLADVFPDAKLAPTADERAKYYRWLFFGAGPVEAAVSNHASGFNPTEEQGRFIGYGSYETVMDVLDQALSETPYITGDRFTAADVYVGAQVNFGLGFNTIEKRPSFIAYSQRLLERPALQRATALDDADMAKMKA</sequence>
<keyword evidence="4" id="KW-1185">Reference proteome</keyword>
<dbReference type="EMBL" id="JACHIL010000004">
    <property type="protein sequence ID" value="MBB5092006.1"/>
    <property type="molecule type" value="Genomic_DNA"/>
</dbReference>
<dbReference type="SFLD" id="SFLDG00358">
    <property type="entry name" value="Main_(cytGST)"/>
    <property type="match status" value="1"/>
</dbReference>
<dbReference type="Gene3D" id="3.40.30.10">
    <property type="entry name" value="Glutaredoxin"/>
    <property type="match status" value="1"/>
</dbReference>
<dbReference type="SFLD" id="SFLDG01150">
    <property type="entry name" value="Main.1:_Beta-like"/>
    <property type="match status" value="1"/>
</dbReference>
<dbReference type="PROSITE" id="PS50404">
    <property type="entry name" value="GST_NTER"/>
    <property type="match status" value="1"/>
</dbReference>
<dbReference type="CDD" id="cd03207">
    <property type="entry name" value="GST_C_8"/>
    <property type="match status" value="1"/>
</dbReference>
<gene>
    <name evidence="3" type="ORF">HNQ68_002551</name>
</gene>
<reference evidence="3 4" key="1">
    <citation type="submission" date="2020-08" db="EMBL/GenBank/DDBJ databases">
        <title>Genomic Encyclopedia of Type Strains, Phase IV (KMG-IV): sequencing the most valuable type-strain genomes for metagenomic binning, comparative biology and taxonomic classification.</title>
        <authorList>
            <person name="Goeker M."/>
        </authorList>
    </citation>
    <scope>NUCLEOTIDE SEQUENCE [LARGE SCALE GENOMIC DNA]</scope>
    <source>
        <strain evidence="3 4">DSM 25620</strain>
    </source>
</reference>
<dbReference type="SUPFAM" id="SSF52833">
    <property type="entry name" value="Thioredoxin-like"/>
    <property type="match status" value="1"/>
</dbReference>
<dbReference type="SFLD" id="SFLDS00019">
    <property type="entry name" value="Glutathione_Transferase_(cytos"/>
    <property type="match status" value="1"/>
</dbReference>
<dbReference type="InterPro" id="IPR036249">
    <property type="entry name" value="Thioredoxin-like_sf"/>
</dbReference>
<dbReference type="PROSITE" id="PS50405">
    <property type="entry name" value="GST_CTER"/>
    <property type="match status" value="1"/>
</dbReference>